<keyword evidence="1" id="KW-0732">Signal</keyword>
<proteinExistence type="predicted"/>
<dbReference type="Proteomes" id="UP000003416">
    <property type="component" value="Unassembled WGS sequence"/>
</dbReference>
<dbReference type="RefSeq" id="WP_009125295.1">
    <property type="nucleotide sequence ID" value="NZ_GL882633.1"/>
</dbReference>
<dbReference type="STRING" id="763034.HMPREF9446_02030"/>
<reference evidence="2 3" key="1">
    <citation type="submission" date="2011-02" db="EMBL/GenBank/DDBJ databases">
        <authorList>
            <person name="Weinstock G."/>
            <person name="Sodergren E."/>
            <person name="Clifton S."/>
            <person name="Fulton L."/>
            <person name="Fulton B."/>
            <person name="Courtney L."/>
            <person name="Fronick C."/>
            <person name="Harrison M."/>
            <person name="Strong C."/>
            <person name="Farmer C."/>
            <person name="Delahaunty K."/>
            <person name="Markovic C."/>
            <person name="Hall O."/>
            <person name="Minx P."/>
            <person name="Tomlinson C."/>
            <person name="Mitreva M."/>
            <person name="Hou S."/>
            <person name="Chen J."/>
            <person name="Wollam A."/>
            <person name="Pepin K.H."/>
            <person name="Johnson M."/>
            <person name="Bhonagiri V."/>
            <person name="Zhang X."/>
            <person name="Suruliraj S."/>
            <person name="Warren W."/>
            <person name="Chinwalla A."/>
            <person name="Mardis E.R."/>
            <person name="Wilson R.K."/>
        </authorList>
    </citation>
    <scope>NUCLEOTIDE SEQUENCE [LARGE SCALE GENOMIC DNA]</scope>
    <source>
        <strain evidence="2 3">YIT 12057</strain>
    </source>
</reference>
<sequence>MKNMKKKALFIGLVLVAMAAVCFQLNSKKGNLEGLMLENIDALASGEWGPNAMCIGTGSVDCPKNHAKVEYVIEDYHLEAFN</sequence>
<dbReference type="HOGENOM" id="CLU_173809_2_0_10"/>
<dbReference type="EMBL" id="AFBN01000036">
    <property type="protein sequence ID" value="EGF56887.1"/>
    <property type="molecule type" value="Genomic_DNA"/>
</dbReference>
<comment type="caution">
    <text evidence="2">The sequence shown here is derived from an EMBL/GenBank/DDBJ whole genome shotgun (WGS) entry which is preliminary data.</text>
</comment>
<organism evidence="2 3">
    <name type="scientific">Bacteroides fluxus YIT 12057</name>
    <dbReference type="NCBI Taxonomy" id="763034"/>
    <lineage>
        <taxon>Bacteria</taxon>
        <taxon>Pseudomonadati</taxon>
        <taxon>Bacteroidota</taxon>
        <taxon>Bacteroidia</taxon>
        <taxon>Bacteroidales</taxon>
        <taxon>Bacteroidaceae</taxon>
        <taxon>Bacteroides</taxon>
    </lineage>
</organism>
<dbReference type="AlphaFoldDB" id="F3PTG2"/>
<keyword evidence="3" id="KW-1185">Reference proteome</keyword>
<protein>
    <recommendedName>
        <fullName evidence="4">NVEALA protein</fullName>
    </recommendedName>
</protein>
<evidence type="ECO:0008006" key="4">
    <source>
        <dbReference type="Google" id="ProtNLM"/>
    </source>
</evidence>
<feature type="chain" id="PRO_5003300267" description="NVEALA protein" evidence="1">
    <location>
        <begin position="20"/>
        <end position="82"/>
    </location>
</feature>
<accession>F3PTG2</accession>
<feature type="signal peptide" evidence="1">
    <location>
        <begin position="1"/>
        <end position="19"/>
    </location>
</feature>
<name>F3PTG2_9BACE</name>
<dbReference type="eggNOG" id="ENOG502ZGG6">
    <property type="taxonomic scope" value="Bacteria"/>
</dbReference>
<evidence type="ECO:0000313" key="3">
    <source>
        <dbReference type="Proteomes" id="UP000003416"/>
    </source>
</evidence>
<dbReference type="Pfam" id="PF14055">
    <property type="entry name" value="NVEALA"/>
    <property type="match status" value="1"/>
</dbReference>
<dbReference type="GeneID" id="86049615"/>
<gene>
    <name evidence="2" type="ORF">HMPREF9446_02030</name>
</gene>
<evidence type="ECO:0000256" key="1">
    <source>
        <dbReference type="SAM" id="SignalP"/>
    </source>
</evidence>
<evidence type="ECO:0000313" key="2">
    <source>
        <dbReference type="EMBL" id="EGF56887.1"/>
    </source>
</evidence>
<dbReference type="InterPro" id="IPR025905">
    <property type="entry name" value="NVEALA"/>
</dbReference>